<evidence type="ECO:0000313" key="8">
    <source>
        <dbReference type="Proteomes" id="UP001157974"/>
    </source>
</evidence>
<dbReference type="PANTHER" id="PTHR43085:SF1">
    <property type="entry name" value="PSEUDOURIDINE KINASE-RELATED"/>
    <property type="match status" value="1"/>
</dbReference>
<evidence type="ECO:0000256" key="3">
    <source>
        <dbReference type="ARBA" id="ARBA00022741"/>
    </source>
</evidence>
<evidence type="ECO:0000256" key="4">
    <source>
        <dbReference type="ARBA" id="ARBA00022777"/>
    </source>
</evidence>
<keyword evidence="4" id="KW-0418">Kinase</keyword>
<evidence type="ECO:0000259" key="6">
    <source>
        <dbReference type="Pfam" id="PF00294"/>
    </source>
</evidence>
<keyword evidence="2" id="KW-0808">Transferase</keyword>
<dbReference type="Gene3D" id="3.40.1190.20">
    <property type="match status" value="1"/>
</dbReference>
<dbReference type="AlphaFoldDB" id="A0AAV8V3T7"/>
<feature type="domain" description="Carbohydrate kinase PfkB" evidence="6">
    <location>
        <begin position="44"/>
        <end position="335"/>
    </location>
</feature>
<gene>
    <name evidence="7" type="ORF">NDN08_005781</name>
</gene>
<comment type="similarity">
    <text evidence="1">Belongs to the carbohydrate kinase PfkB family.</text>
</comment>
<dbReference type="CDD" id="cd01167">
    <property type="entry name" value="bac_FRK"/>
    <property type="match status" value="1"/>
</dbReference>
<evidence type="ECO:0000256" key="2">
    <source>
        <dbReference type="ARBA" id="ARBA00022679"/>
    </source>
</evidence>
<dbReference type="SUPFAM" id="SSF53613">
    <property type="entry name" value="Ribokinase-like"/>
    <property type="match status" value="1"/>
</dbReference>
<evidence type="ECO:0000256" key="1">
    <source>
        <dbReference type="ARBA" id="ARBA00010688"/>
    </source>
</evidence>
<evidence type="ECO:0000256" key="5">
    <source>
        <dbReference type="ARBA" id="ARBA00022840"/>
    </source>
</evidence>
<keyword evidence="3" id="KW-0547">Nucleotide-binding</keyword>
<dbReference type="EMBL" id="JAMWBK010000001">
    <property type="protein sequence ID" value="KAJ8909084.1"/>
    <property type="molecule type" value="Genomic_DNA"/>
</dbReference>
<sequence length="346" mass="36226">MLNFLNVSPVSLKSGSRRLVCSDAEVVAVGELLFDCVIGGGCLPGGAPANVCSALVKLGNSSCLFGAVGDDEDGHKLIESLDQAGVETTLIQKLEGHPTRRVLVGLKPDGDRVFEGFDGGVNTEFADVYIRPSVDLSEVSTVVVTGTLALAFETSNKAVRSSLEGAKSQGLSTLVDVNWRPVFWENSEADAKAEILHYVNSCADIVKISDDEVKFLLGISPERGLSKPEEVLQAFGDDVTGVLVTAGPKGASFAFRSEGGIKTGVVGGFAVKAVDTTGAGDAFVAGFLSEALAQQSYLPNVSQLKTGEIEKMLQFACATGALTTTAKGAMDAQPTRTQVEEFLKNQ</sequence>
<evidence type="ECO:0000313" key="7">
    <source>
        <dbReference type="EMBL" id="KAJ8909084.1"/>
    </source>
</evidence>
<organism evidence="7 8">
    <name type="scientific">Rhodosorus marinus</name>
    <dbReference type="NCBI Taxonomy" id="101924"/>
    <lineage>
        <taxon>Eukaryota</taxon>
        <taxon>Rhodophyta</taxon>
        <taxon>Stylonematophyceae</taxon>
        <taxon>Stylonematales</taxon>
        <taxon>Stylonemataceae</taxon>
        <taxon>Rhodosorus</taxon>
    </lineage>
</organism>
<reference evidence="7 8" key="1">
    <citation type="journal article" date="2023" name="Nat. Commun.">
        <title>Origin of minicircular mitochondrial genomes in red algae.</title>
        <authorList>
            <person name="Lee Y."/>
            <person name="Cho C.H."/>
            <person name="Lee Y.M."/>
            <person name="Park S.I."/>
            <person name="Yang J.H."/>
            <person name="West J.A."/>
            <person name="Bhattacharya D."/>
            <person name="Yoon H.S."/>
        </authorList>
    </citation>
    <scope>NUCLEOTIDE SEQUENCE [LARGE SCALE GENOMIC DNA]</scope>
    <source>
        <strain evidence="7 8">CCMP1338</strain>
        <tissue evidence="7">Whole cell</tissue>
    </source>
</reference>
<dbReference type="InterPro" id="IPR029056">
    <property type="entry name" value="Ribokinase-like"/>
</dbReference>
<keyword evidence="8" id="KW-1185">Reference proteome</keyword>
<dbReference type="PANTHER" id="PTHR43085">
    <property type="entry name" value="HEXOKINASE FAMILY MEMBER"/>
    <property type="match status" value="1"/>
</dbReference>
<protein>
    <recommendedName>
        <fullName evidence="6">Carbohydrate kinase PfkB domain-containing protein</fullName>
    </recommendedName>
</protein>
<dbReference type="InterPro" id="IPR002173">
    <property type="entry name" value="Carboh/pur_kinase_PfkB_CS"/>
</dbReference>
<name>A0AAV8V3T7_9RHOD</name>
<accession>A0AAV8V3T7</accession>
<dbReference type="InterPro" id="IPR050306">
    <property type="entry name" value="PfkB_Carbo_kinase"/>
</dbReference>
<dbReference type="GO" id="GO:0016301">
    <property type="term" value="F:kinase activity"/>
    <property type="evidence" value="ECO:0007669"/>
    <property type="project" value="UniProtKB-KW"/>
</dbReference>
<keyword evidence="5" id="KW-0067">ATP-binding</keyword>
<comment type="caution">
    <text evidence="7">The sequence shown here is derived from an EMBL/GenBank/DDBJ whole genome shotgun (WGS) entry which is preliminary data.</text>
</comment>
<dbReference type="InterPro" id="IPR011611">
    <property type="entry name" value="PfkB_dom"/>
</dbReference>
<dbReference type="PROSITE" id="PS00584">
    <property type="entry name" value="PFKB_KINASES_2"/>
    <property type="match status" value="1"/>
</dbReference>
<proteinExistence type="inferred from homology"/>
<dbReference type="Pfam" id="PF00294">
    <property type="entry name" value="PfkB"/>
    <property type="match status" value="1"/>
</dbReference>
<dbReference type="Proteomes" id="UP001157974">
    <property type="component" value="Unassembled WGS sequence"/>
</dbReference>
<dbReference type="GO" id="GO:0005524">
    <property type="term" value="F:ATP binding"/>
    <property type="evidence" value="ECO:0007669"/>
    <property type="project" value="UniProtKB-KW"/>
</dbReference>